<proteinExistence type="predicted"/>
<sequence>MDLPSEWRLAHLENLIKRSKINQWFGWLSTLCESIHLSGQPVGGGPAPRRLKPCRS</sequence>
<organism evidence="1 2">
    <name type="scientific">Vanilla planifolia</name>
    <name type="common">Vanilla</name>
    <dbReference type="NCBI Taxonomy" id="51239"/>
    <lineage>
        <taxon>Eukaryota</taxon>
        <taxon>Viridiplantae</taxon>
        <taxon>Streptophyta</taxon>
        <taxon>Embryophyta</taxon>
        <taxon>Tracheophyta</taxon>
        <taxon>Spermatophyta</taxon>
        <taxon>Magnoliopsida</taxon>
        <taxon>Liliopsida</taxon>
        <taxon>Asparagales</taxon>
        <taxon>Orchidaceae</taxon>
        <taxon>Vanilloideae</taxon>
        <taxon>Vanilleae</taxon>
        <taxon>Vanilla</taxon>
    </lineage>
</organism>
<evidence type="ECO:0000313" key="1">
    <source>
        <dbReference type="EMBL" id="KAG0447707.1"/>
    </source>
</evidence>
<dbReference type="AlphaFoldDB" id="A0A835P9K0"/>
<gene>
    <name evidence="1" type="ORF">HPP92_028177</name>
</gene>
<name>A0A835P9K0_VANPL</name>
<comment type="caution">
    <text evidence="1">The sequence shown here is derived from an EMBL/GenBank/DDBJ whole genome shotgun (WGS) entry which is preliminary data.</text>
</comment>
<dbReference type="Proteomes" id="UP000639772">
    <property type="component" value="Unassembled WGS sequence"/>
</dbReference>
<protein>
    <submittedName>
        <fullName evidence="1">Uncharacterized protein</fullName>
    </submittedName>
</protein>
<accession>A0A835P9K0</accession>
<evidence type="ECO:0000313" key="2">
    <source>
        <dbReference type="Proteomes" id="UP000639772"/>
    </source>
</evidence>
<reference evidence="1 2" key="1">
    <citation type="journal article" date="2020" name="Nat. Food">
        <title>A phased Vanilla planifolia genome enables genetic improvement of flavour and production.</title>
        <authorList>
            <person name="Hasing T."/>
            <person name="Tang H."/>
            <person name="Brym M."/>
            <person name="Khazi F."/>
            <person name="Huang T."/>
            <person name="Chambers A.H."/>
        </authorList>
    </citation>
    <scope>NUCLEOTIDE SEQUENCE [LARGE SCALE GENOMIC DNA]</scope>
    <source>
        <tissue evidence="1">Leaf</tissue>
    </source>
</reference>
<dbReference type="EMBL" id="JADCNM010000427">
    <property type="protein sequence ID" value="KAG0447707.1"/>
    <property type="molecule type" value="Genomic_DNA"/>
</dbReference>